<evidence type="ECO:0000313" key="7">
    <source>
        <dbReference type="EMBL" id="GAA2818944.1"/>
    </source>
</evidence>
<dbReference type="Proteomes" id="UP001500979">
    <property type="component" value="Unassembled WGS sequence"/>
</dbReference>
<keyword evidence="2" id="KW-0805">Transcription regulation</keyword>
<keyword evidence="8" id="KW-1185">Reference proteome</keyword>
<dbReference type="RefSeq" id="WP_344685974.1">
    <property type="nucleotide sequence ID" value="NZ_BAAAUX010000035.1"/>
</dbReference>
<sequence>MREIGTGPALVRQIAGGDERAWKDVVDRNGPVVWGTARAYSANVTDAEDVYQATWLLLAENLDRLRSPDALAGWLVTTARRESIRLAKARSREAATGLDLLIFDTGERSESPETKVLRSMAEMRLWKAFSRLSQRCQQLLRVLAMAPDASYAQVSEALGIARGTIGPKKGRCLAVLRQQLDALDVTEGAA</sequence>
<proteinExistence type="inferred from homology"/>
<evidence type="ECO:0000256" key="1">
    <source>
        <dbReference type="ARBA" id="ARBA00010641"/>
    </source>
</evidence>
<comment type="caution">
    <text evidence="7">The sequence shown here is derived from an EMBL/GenBank/DDBJ whole genome shotgun (WGS) entry which is preliminary data.</text>
</comment>
<dbReference type="InterPro" id="IPR007627">
    <property type="entry name" value="RNA_pol_sigma70_r2"/>
</dbReference>
<dbReference type="InterPro" id="IPR013324">
    <property type="entry name" value="RNA_pol_sigma_r3/r4-like"/>
</dbReference>
<accession>A0ABN3VN13</accession>
<evidence type="ECO:0000256" key="4">
    <source>
        <dbReference type="ARBA" id="ARBA00023125"/>
    </source>
</evidence>
<evidence type="ECO:0000256" key="2">
    <source>
        <dbReference type="ARBA" id="ARBA00023015"/>
    </source>
</evidence>
<protein>
    <submittedName>
        <fullName evidence="7">Sigma-70 family RNA polymerase sigma factor</fullName>
    </submittedName>
</protein>
<evidence type="ECO:0000256" key="3">
    <source>
        <dbReference type="ARBA" id="ARBA00023082"/>
    </source>
</evidence>
<keyword evidence="4" id="KW-0238">DNA-binding</keyword>
<dbReference type="InterPro" id="IPR039425">
    <property type="entry name" value="RNA_pol_sigma-70-like"/>
</dbReference>
<evidence type="ECO:0000313" key="8">
    <source>
        <dbReference type="Proteomes" id="UP001500979"/>
    </source>
</evidence>
<dbReference type="SUPFAM" id="SSF88659">
    <property type="entry name" value="Sigma3 and sigma4 domains of RNA polymerase sigma factors"/>
    <property type="match status" value="1"/>
</dbReference>
<dbReference type="PANTHER" id="PTHR43133:SF8">
    <property type="entry name" value="RNA POLYMERASE SIGMA FACTOR HI_1459-RELATED"/>
    <property type="match status" value="1"/>
</dbReference>
<dbReference type="Gene3D" id="1.10.10.10">
    <property type="entry name" value="Winged helix-like DNA-binding domain superfamily/Winged helix DNA-binding domain"/>
    <property type="match status" value="1"/>
</dbReference>
<gene>
    <name evidence="7" type="ORF">GCM10010470_62850</name>
</gene>
<name>A0ABN3VN13_9PSEU</name>
<organism evidence="7 8">
    <name type="scientific">Saccharopolyspora taberi</name>
    <dbReference type="NCBI Taxonomy" id="60895"/>
    <lineage>
        <taxon>Bacteria</taxon>
        <taxon>Bacillati</taxon>
        <taxon>Actinomycetota</taxon>
        <taxon>Actinomycetes</taxon>
        <taxon>Pseudonocardiales</taxon>
        <taxon>Pseudonocardiaceae</taxon>
        <taxon>Saccharopolyspora</taxon>
    </lineage>
</organism>
<dbReference type="NCBIfam" id="TIGR02937">
    <property type="entry name" value="sigma70-ECF"/>
    <property type="match status" value="1"/>
</dbReference>
<reference evidence="7 8" key="1">
    <citation type="journal article" date="2019" name="Int. J. Syst. Evol. Microbiol.">
        <title>The Global Catalogue of Microorganisms (GCM) 10K type strain sequencing project: providing services to taxonomists for standard genome sequencing and annotation.</title>
        <authorList>
            <consortium name="The Broad Institute Genomics Platform"/>
            <consortium name="The Broad Institute Genome Sequencing Center for Infectious Disease"/>
            <person name="Wu L."/>
            <person name="Ma J."/>
        </authorList>
    </citation>
    <scope>NUCLEOTIDE SEQUENCE [LARGE SCALE GENOMIC DNA]</scope>
    <source>
        <strain evidence="7 8">JCM 9383</strain>
    </source>
</reference>
<dbReference type="EMBL" id="BAAAUX010000035">
    <property type="protein sequence ID" value="GAA2818944.1"/>
    <property type="molecule type" value="Genomic_DNA"/>
</dbReference>
<keyword evidence="5" id="KW-0804">Transcription</keyword>
<dbReference type="Gene3D" id="1.10.1740.10">
    <property type="match status" value="1"/>
</dbReference>
<dbReference type="SUPFAM" id="SSF88946">
    <property type="entry name" value="Sigma2 domain of RNA polymerase sigma factors"/>
    <property type="match status" value="1"/>
</dbReference>
<dbReference type="InterPro" id="IPR014284">
    <property type="entry name" value="RNA_pol_sigma-70_dom"/>
</dbReference>
<evidence type="ECO:0000256" key="5">
    <source>
        <dbReference type="ARBA" id="ARBA00023163"/>
    </source>
</evidence>
<dbReference type="Pfam" id="PF04542">
    <property type="entry name" value="Sigma70_r2"/>
    <property type="match status" value="1"/>
</dbReference>
<comment type="similarity">
    <text evidence="1">Belongs to the sigma-70 factor family. ECF subfamily.</text>
</comment>
<feature type="domain" description="RNA polymerase sigma-70 region 2" evidence="6">
    <location>
        <begin position="26"/>
        <end position="92"/>
    </location>
</feature>
<dbReference type="PANTHER" id="PTHR43133">
    <property type="entry name" value="RNA POLYMERASE ECF-TYPE SIGMA FACTO"/>
    <property type="match status" value="1"/>
</dbReference>
<dbReference type="InterPro" id="IPR036388">
    <property type="entry name" value="WH-like_DNA-bd_sf"/>
</dbReference>
<evidence type="ECO:0000259" key="6">
    <source>
        <dbReference type="Pfam" id="PF04542"/>
    </source>
</evidence>
<keyword evidence="3" id="KW-0731">Sigma factor</keyword>
<dbReference type="InterPro" id="IPR013325">
    <property type="entry name" value="RNA_pol_sigma_r2"/>
</dbReference>